<feature type="domain" description="Response regulatory" evidence="6">
    <location>
        <begin position="2"/>
        <end position="120"/>
    </location>
</feature>
<keyword evidence="3" id="KW-0804">Transcription</keyword>
<keyword evidence="4" id="KW-0597">Phosphoprotein</keyword>
<accession>A0AA48H5S9</accession>
<dbReference type="GO" id="GO:0003677">
    <property type="term" value="F:DNA binding"/>
    <property type="evidence" value="ECO:0007669"/>
    <property type="project" value="UniProtKB-KW"/>
</dbReference>
<dbReference type="GO" id="GO:0000160">
    <property type="term" value="P:phosphorelay signal transduction system"/>
    <property type="evidence" value="ECO:0007669"/>
    <property type="project" value="InterPro"/>
</dbReference>
<dbReference type="PANTHER" id="PTHR43214:SF41">
    <property type="entry name" value="NITRATE_NITRITE RESPONSE REGULATOR PROTEIN NARP"/>
    <property type="match status" value="1"/>
</dbReference>
<dbReference type="KEGG" id="msea:METESE_28690"/>
<evidence type="ECO:0000256" key="2">
    <source>
        <dbReference type="ARBA" id="ARBA00023125"/>
    </source>
</evidence>
<dbReference type="Gene3D" id="3.40.50.2300">
    <property type="match status" value="1"/>
</dbReference>
<dbReference type="Gene3D" id="1.10.10.10">
    <property type="entry name" value="Winged helix-like DNA-binding domain superfamily/Winged helix DNA-binding domain"/>
    <property type="match status" value="1"/>
</dbReference>
<dbReference type="InterPro" id="IPR001789">
    <property type="entry name" value="Sig_transdc_resp-reg_receiver"/>
</dbReference>
<evidence type="ECO:0000313" key="8">
    <source>
        <dbReference type="Proteomes" id="UP001228113"/>
    </source>
</evidence>
<dbReference type="PROSITE" id="PS50110">
    <property type="entry name" value="RESPONSE_REGULATORY"/>
    <property type="match status" value="1"/>
</dbReference>
<evidence type="ECO:0000256" key="4">
    <source>
        <dbReference type="PROSITE-ProRule" id="PRU00169"/>
    </source>
</evidence>
<evidence type="ECO:0000313" key="7">
    <source>
        <dbReference type="EMBL" id="BDU77911.1"/>
    </source>
</evidence>
<keyword evidence="1" id="KW-0805">Transcription regulation</keyword>
<name>A0AA48H5S9_9BACT</name>
<dbReference type="AlphaFoldDB" id="A0AA48H5S9"/>
<evidence type="ECO:0000259" key="6">
    <source>
        <dbReference type="PROSITE" id="PS50110"/>
    </source>
</evidence>
<dbReference type="Pfam" id="PF00072">
    <property type="entry name" value="Response_reg"/>
    <property type="match status" value="1"/>
</dbReference>
<dbReference type="InterPro" id="IPR039420">
    <property type="entry name" value="WalR-like"/>
</dbReference>
<evidence type="ECO:0000256" key="1">
    <source>
        <dbReference type="ARBA" id="ARBA00023015"/>
    </source>
</evidence>
<feature type="modified residue" description="4-aspartylphosphate" evidence="4">
    <location>
        <position position="53"/>
    </location>
</feature>
<evidence type="ECO:0000259" key="5">
    <source>
        <dbReference type="PROSITE" id="PS50043"/>
    </source>
</evidence>
<dbReference type="PANTHER" id="PTHR43214">
    <property type="entry name" value="TWO-COMPONENT RESPONSE REGULATOR"/>
    <property type="match status" value="1"/>
</dbReference>
<proteinExistence type="predicted"/>
<dbReference type="InterPro" id="IPR016032">
    <property type="entry name" value="Sig_transdc_resp-reg_C-effctor"/>
</dbReference>
<dbReference type="SUPFAM" id="SSF52172">
    <property type="entry name" value="CheY-like"/>
    <property type="match status" value="1"/>
</dbReference>
<gene>
    <name evidence="7" type="ORF">METESE_28690</name>
</gene>
<dbReference type="EMBL" id="AP027081">
    <property type="protein sequence ID" value="BDU77911.1"/>
    <property type="molecule type" value="Genomic_DNA"/>
</dbReference>
<dbReference type="InterPro" id="IPR000792">
    <property type="entry name" value="Tscrpt_reg_LuxR_C"/>
</dbReference>
<reference evidence="7" key="1">
    <citation type="journal article" date="2023" name="Int. J. Syst. Evol. Microbiol.">
        <title>Mesoterricola silvestris gen. nov., sp. nov., Mesoterricola sediminis sp. nov., Geothrix oryzae sp. nov., Geothrix edaphica sp. nov., Geothrix rubra sp. nov., and Geothrix limicola sp. nov., six novel members of Acidobacteriota isolated from soils.</title>
        <authorList>
            <person name="Itoh H."/>
            <person name="Sugisawa Y."/>
            <person name="Mise K."/>
            <person name="Xu Z."/>
            <person name="Kuniyasu M."/>
            <person name="Ushijima N."/>
            <person name="Kawano K."/>
            <person name="Kobayashi E."/>
            <person name="Shiratori Y."/>
            <person name="Masuda Y."/>
            <person name="Senoo K."/>
        </authorList>
    </citation>
    <scope>NUCLEOTIDE SEQUENCE</scope>
    <source>
        <strain evidence="7">W786</strain>
    </source>
</reference>
<protein>
    <submittedName>
        <fullName evidence="7">DNA-binding response regulator</fullName>
    </submittedName>
</protein>
<dbReference type="PROSITE" id="PS50043">
    <property type="entry name" value="HTH_LUXR_2"/>
    <property type="match status" value="1"/>
</dbReference>
<sequence length="204" mass="22740">MRILIVDDEPMLLLSLQRTFRVEQPDWDVVLARSGAEALEQLRLQPYDVLVTDILMPGMDGMALLGEVRRDPKLTDTTVIFMTAKDDRDSMRAGMTAGADDYLTKPFTPAELLAAITGRLRRKDLVPVLSQEARASREQVRTLLTERETEILAQIGRGLVTKEIAAELGISPRTVDVHRTNLMRKLGLHNATALARLAIKAELV</sequence>
<dbReference type="SMART" id="SM00421">
    <property type="entry name" value="HTH_LUXR"/>
    <property type="match status" value="1"/>
</dbReference>
<dbReference type="SMART" id="SM00448">
    <property type="entry name" value="REC"/>
    <property type="match status" value="1"/>
</dbReference>
<organism evidence="7 8">
    <name type="scientific">Mesoterricola sediminis</name>
    <dbReference type="NCBI Taxonomy" id="2927980"/>
    <lineage>
        <taxon>Bacteria</taxon>
        <taxon>Pseudomonadati</taxon>
        <taxon>Acidobacteriota</taxon>
        <taxon>Holophagae</taxon>
        <taxon>Holophagales</taxon>
        <taxon>Holophagaceae</taxon>
        <taxon>Mesoterricola</taxon>
    </lineage>
</organism>
<evidence type="ECO:0000256" key="3">
    <source>
        <dbReference type="ARBA" id="ARBA00023163"/>
    </source>
</evidence>
<dbReference type="InterPro" id="IPR011006">
    <property type="entry name" value="CheY-like_superfamily"/>
</dbReference>
<dbReference type="CDD" id="cd17574">
    <property type="entry name" value="REC_OmpR"/>
    <property type="match status" value="1"/>
</dbReference>
<dbReference type="CDD" id="cd06170">
    <property type="entry name" value="LuxR_C_like"/>
    <property type="match status" value="1"/>
</dbReference>
<dbReference type="InterPro" id="IPR036388">
    <property type="entry name" value="WH-like_DNA-bd_sf"/>
</dbReference>
<dbReference type="GO" id="GO:0006355">
    <property type="term" value="P:regulation of DNA-templated transcription"/>
    <property type="evidence" value="ECO:0007669"/>
    <property type="project" value="InterPro"/>
</dbReference>
<keyword evidence="2 7" id="KW-0238">DNA-binding</keyword>
<dbReference type="PRINTS" id="PR00038">
    <property type="entry name" value="HTHLUXR"/>
</dbReference>
<dbReference type="PROSITE" id="PS00622">
    <property type="entry name" value="HTH_LUXR_1"/>
    <property type="match status" value="1"/>
</dbReference>
<keyword evidence="8" id="KW-1185">Reference proteome</keyword>
<dbReference type="Pfam" id="PF00196">
    <property type="entry name" value="GerE"/>
    <property type="match status" value="1"/>
</dbReference>
<feature type="domain" description="HTH luxR-type" evidence="5">
    <location>
        <begin position="137"/>
        <end position="202"/>
    </location>
</feature>
<dbReference type="SUPFAM" id="SSF46894">
    <property type="entry name" value="C-terminal effector domain of the bipartite response regulators"/>
    <property type="match status" value="1"/>
</dbReference>
<dbReference type="Proteomes" id="UP001228113">
    <property type="component" value="Chromosome"/>
</dbReference>
<dbReference type="RefSeq" id="WP_243329928.1">
    <property type="nucleotide sequence ID" value="NZ_AP027081.1"/>
</dbReference>